<proteinExistence type="predicted"/>
<evidence type="ECO:0000313" key="1">
    <source>
        <dbReference type="EMBL" id="EMY04404.1"/>
    </source>
</evidence>
<dbReference type="EMBL" id="AFJL02000134">
    <property type="protein sequence ID" value="EMY04404.1"/>
    <property type="molecule type" value="Genomic_DNA"/>
</dbReference>
<evidence type="ECO:0000313" key="2">
    <source>
        <dbReference type="EMBL" id="EMY05320.1"/>
    </source>
</evidence>
<accession>A0A829CY17</accession>
<name>A0A829CY17_LEPIR</name>
<evidence type="ECO:0000313" key="3">
    <source>
        <dbReference type="Proteomes" id="UP000012329"/>
    </source>
</evidence>
<comment type="caution">
    <text evidence="1">The sequence shown here is derived from an EMBL/GenBank/DDBJ whole genome shotgun (WGS) entry which is preliminary data.</text>
</comment>
<dbReference type="AlphaFoldDB" id="A0A829CY17"/>
<sequence>MKRILTNSLRLNLFASLFLLFEKRMFLTDVLSKGHHRF</sequence>
<gene>
    <name evidence="1" type="ORF">LEP1GSC029_0579</name>
    <name evidence="2" type="ORF">LEP1GSC029_3411</name>
</gene>
<dbReference type="Proteomes" id="UP000012329">
    <property type="component" value="Unassembled WGS sequence"/>
</dbReference>
<organism evidence="1 3">
    <name type="scientific">Leptospira interrogans str. 2002000626</name>
    <dbReference type="NCBI Taxonomy" id="996803"/>
    <lineage>
        <taxon>Bacteria</taxon>
        <taxon>Pseudomonadati</taxon>
        <taxon>Spirochaetota</taxon>
        <taxon>Spirochaetia</taxon>
        <taxon>Leptospirales</taxon>
        <taxon>Leptospiraceae</taxon>
        <taxon>Leptospira</taxon>
    </lineage>
</organism>
<reference evidence="1 3" key="1">
    <citation type="submission" date="2013-02" db="EMBL/GenBank/DDBJ databases">
        <authorList>
            <person name="Harkins D.M."/>
            <person name="Durkin A.S."/>
            <person name="Brinkac L.M."/>
            <person name="Haft D.H."/>
            <person name="Selengut J.D."/>
            <person name="Sanka R."/>
            <person name="DePew J."/>
            <person name="Purushe J."/>
            <person name="Whelen A.C."/>
            <person name="Vinetz J.M."/>
            <person name="Sutton G.G."/>
            <person name="Nierman W.C."/>
            <person name="Fouts D.E."/>
        </authorList>
    </citation>
    <scope>NUCLEOTIDE SEQUENCE [LARGE SCALE GENOMIC DNA]</scope>
    <source>
        <strain evidence="1 3">2002000626</strain>
    </source>
</reference>
<dbReference type="EMBL" id="AFJL02000087">
    <property type="protein sequence ID" value="EMY05320.1"/>
    <property type="molecule type" value="Genomic_DNA"/>
</dbReference>
<protein>
    <submittedName>
        <fullName evidence="1">Uncharacterized protein</fullName>
    </submittedName>
</protein>